<comment type="caution">
    <text evidence="1">The sequence shown here is derived from an EMBL/GenBank/DDBJ whole genome shotgun (WGS) entry which is preliminary data.</text>
</comment>
<dbReference type="OrthoDB" id="293579at2759"/>
<evidence type="ECO:0000313" key="2">
    <source>
        <dbReference type="Proteomes" id="UP000692954"/>
    </source>
</evidence>
<organism evidence="1 2">
    <name type="scientific">Paramecium sonneborni</name>
    <dbReference type="NCBI Taxonomy" id="65129"/>
    <lineage>
        <taxon>Eukaryota</taxon>
        <taxon>Sar</taxon>
        <taxon>Alveolata</taxon>
        <taxon>Ciliophora</taxon>
        <taxon>Intramacronucleata</taxon>
        <taxon>Oligohymenophorea</taxon>
        <taxon>Peniculida</taxon>
        <taxon>Parameciidae</taxon>
        <taxon>Paramecium</taxon>
    </lineage>
</organism>
<sequence>MDLNEEKIIQILGEFLLSEGYQYYIKIQELFSCLSDSDCDHLFYDFILEFLKTEPPYKSLQLIHAFLTASTSPQTYICELIEQEYFEILSLHLQINKFTDNQIKQIVYDKLKEQTNDYKQIFLLQRLYFLLDSNKKDSAEQIFTNNLKIIQQIFSKIQEDTLIQYLKVQSILVPFCKDILQQKLVKLLELIKQQNPNIGIQLQWAIYEVYEQMGCIENPPEIDNIDNSNIQSKISFRQYYMKQQFLQNIRQLSNLIRDADEQRDNFKLYTQWQLQL</sequence>
<gene>
    <name evidence="1" type="ORF">PSON_ATCC_30995.1.T1270160</name>
</gene>
<name>A0A8S1QY57_9CILI</name>
<dbReference type="EMBL" id="CAJJDN010000127">
    <property type="protein sequence ID" value="CAD8120701.1"/>
    <property type="molecule type" value="Genomic_DNA"/>
</dbReference>
<protein>
    <submittedName>
        <fullName evidence="1">Uncharacterized protein</fullName>
    </submittedName>
</protein>
<reference evidence="1" key="1">
    <citation type="submission" date="2021-01" db="EMBL/GenBank/DDBJ databases">
        <authorList>
            <consortium name="Genoscope - CEA"/>
            <person name="William W."/>
        </authorList>
    </citation>
    <scope>NUCLEOTIDE SEQUENCE</scope>
</reference>
<dbReference type="Proteomes" id="UP000692954">
    <property type="component" value="Unassembled WGS sequence"/>
</dbReference>
<evidence type="ECO:0000313" key="1">
    <source>
        <dbReference type="EMBL" id="CAD8120701.1"/>
    </source>
</evidence>
<keyword evidence="2" id="KW-1185">Reference proteome</keyword>
<dbReference type="AlphaFoldDB" id="A0A8S1QY57"/>
<accession>A0A8S1QY57</accession>
<proteinExistence type="predicted"/>